<dbReference type="FunFam" id="3.40.47.10:FF:000019">
    <property type="entry name" value="Polyketide synthase type I"/>
    <property type="match status" value="2"/>
</dbReference>
<dbReference type="Pfam" id="PF08659">
    <property type="entry name" value="KR"/>
    <property type="match status" value="1"/>
</dbReference>
<feature type="region of interest" description="Disordered" evidence="7">
    <location>
        <begin position="2191"/>
        <end position="2211"/>
    </location>
</feature>
<keyword evidence="5" id="KW-0045">Antibiotic biosynthesis</keyword>
<dbReference type="Pfam" id="PF00109">
    <property type="entry name" value="ketoacyl-synt"/>
    <property type="match status" value="2"/>
</dbReference>
<keyword evidence="3" id="KW-0597">Phosphoprotein</keyword>
<evidence type="ECO:0000256" key="5">
    <source>
        <dbReference type="ARBA" id="ARBA00023194"/>
    </source>
</evidence>
<dbReference type="InterPro" id="IPR032821">
    <property type="entry name" value="PKS_assoc"/>
</dbReference>
<dbReference type="InterPro" id="IPR036736">
    <property type="entry name" value="ACP-like_sf"/>
</dbReference>
<dbReference type="PROSITE" id="PS52004">
    <property type="entry name" value="KS3_2"/>
    <property type="match status" value="2"/>
</dbReference>
<dbReference type="InterPro" id="IPR016036">
    <property type="entry name" value="Malonyl_transacylase_ACP-bd"/>
</dbReference>
<dbReference type="PROSITE" id="PS00012">
    <property type="entry name" value="PHOSPHOPANTETHEINE"/>
    <property type="match status" value="1"/>
</dbReference>
<dbReference type="Gene3D" id="3.40.47.10">
    <property type="match status" value="2"/>
</dbReference>
<dbReference type="Gene3D" id="3.40.50.720">
    <property type="entry name" value="NAD(P)-binding Rossmann-like Domain"/>
    <property type="match status" value="1"/>
</dbReference>
<evidence type="ECO:0000259" key="9">
    <source>
        <dbReference type="PROSITE" id="PS52004"/>
    </source>
</evidence>
<comment type="pathway">
    <text evidence="1">Antibiotic biosynthesis.</text>
</comment>
<dbReference type="InterPro" id="IPR014043">
    <property type="entry name" value="Acyl_transferase_dom"/>
</dbReference>
<organism evidence="10 11">
    <name type="scientific">Streptomyces armeniacus</name>
    <dbReference type="NCBI Taxonomy" id="83291"/>
    <lineage>
        <taxon>Bacteria</taxon>
        <taxon>Bacillati</taxon>
        <taxon>Actinomycetota</taxon>
        <taxon>Actinomycetes</taxon>
        <taxon>Kitasatosporales</taxon>
        <taxon>Streptomycetaceae</taxon>
        <taxon>Streptomyces</taxon>
    </lineage>
</organism>
<evidence type="ECO:0000256" key="7">
    <source>
        <dbReference type="SAM" id="MobiDB-lite"/>
    </source>
</evidence>
<dbReference type="Pfam" id="PF00550">
    <property type="entry name" value="PP-binding"/>
    <property type="match status" value="2"/>
</dbReference>
<dbReference type="PANTHER" id="PTHR43775">
    <property type="entry name" value="FATTY ACID SYNTHASE"/>
    <property type="match status" value="1"/>
</dbReference>
<feature type="compositionally biased region" description="Basic and acidic residues" evidence="7">
    <location>
        <begin position="1057"/>
        <end position="1066"/>
    </location>
</feature>
<dbReference type="Gene3D" id="3.40.366.10">
    <property type="entry name" value="Malonyl-Coenzyme A Acyl Carrier Protein, domain 2"/>
    <property type="match status" value="2"/>
</dbReference>
<dbReference type="GO" id="GO:0004315">
    <property type="term" value="F:3-oxoacyl-[acyl-carrier-protein] synthase activity"/>
    <property type="evidence" value="ECO:0007669"/>
    <property type="project" value="InterPro"/>
</dbReference>
<dbReference type="InterPro" id="IPR057326">
    <property type="entry name" value="KR_dom"/>
</dbReference>
<dbReference type="SMART" id="SM00827">
    <property type="entry name" value="PKS_AT"/>
    <property type="match status" value="2"/>
</dbReference>
<evidence type="ECO:0000256" key="4">
    <source>
        <dbReference type="ARBA" id="ARBA00022679"/>
    </source>
</evidence>
<dbReference type="InterPro" id="IPR020841">
    <property type="entry name" value="PKS_Beta-ketoAc_synthase_dom"/>
</dbReference>
<feature type="compositionally biased region" description="Pro residues" evidence="7">
    <location>
        <begin position="1068"/>
        <end position="1097"/>
    </location>
</feature>
<reference evidence="10 11" key="1">
    <citation type="submission" date="2018-07" db="EMBL/GenBank/DDBJ databases">
        <title>Draft genome of the type strain Streptomyces armeniacus ATCC 15676.</title>
        <authorList>
            <person name="Labana P."/>
            <person name="Gosse J.T."/>
            <person name="Boddy C.N."/>
        </authorList>
    </citation>
    <scope>NUCLEOTIDE SEQUENCE [LARGE SCALE GENOMIC DNA]</scope>
    <source>
        <strain evidence="10 11">ATCC 15676</strain>
    </source>
</reference>
<dbReference type="Pfam" id="PF16197">
    <property type="entry name" value="KAsynt_C_assoc"/>
    <property type="match status" value="2"/>
</dbReference>
<sequence>MSTDERETGGRRTDEAVAIVGAGCRFPGGGSGTDGLWRLLRDGTDVITEVPATRWDMERYYDPEPGTPGTMYTRWGGFLPDVERFDAAFFGIAPREAQQMDPQQRLLLEVAWEALEDAGIVPGTLAGTRTAVFTGGLGADYFLLHSRYAGLTGIDPWYASGKEPSFSSGRLSYHLGLRGPSVSLSTTCSSSLVAVHLARQSLLLGESDAALIGGVNLLLAPELTMFMCQAGAMSPTGRCKVFDAAADGIVRGDGCAVLVLKRLGDALADGDDVLAVIRGSAVNHDGRSVGFTVPSTEAQQSLLEDALRSADMTPHQIGYVEAHGTGTPLGDPIEMYALGHVLGRGRPEGEPLTVGSVKTNLGHTDAAAGVAGLLKAALAVRNGEIPPHLHLDTPSRNIDWAGWRLTAPPAAAPLPWPGGTDLPRAAGVSAFGLSGTNAHVIVEQPPARPAPGDAEGSASPGTVQPSRTRLVLPLSARSGEALRELAAAHRDRLVGADCEAGANGPESASALEAYVDTAARRRTHHPQHRLAVVGADAAELAAELDAQLRYGDAAAGPSGDGPRRPSGAVFVFSGQGAQWPGMGRRLYEEEPVFRERLEACDTLIAGLTGWSVVAELTAGDESRLDDTEIAQPAVFAVQAALTALWDSWGVRPRAVVGHSMGEITAAYVAGVLSLEDAVRIVVHRGRLLSAAAGQGRMASAALPEADTAELLAPYGDRLHLAAANGPRSTVVAGEPAAVDAFAEEIRERGADCRVMPGTYAFHTPGLAPYGAELAELLAGLEPGRARVPLFSTVPQDADGDAEVPYGARHWARNVYAPVRFADAVEALLRAGHRTFLELGPHPVLAQPITQQLGEQELDGVVVPSLRRGTDDAHTARTSLSGLYARGVDVDFGSVNPRHEGPGGTLPRYPWQGERLWFPYAEPAPEPERAADTVPDALPDTAADTAVPEPAAEDAAPAAARDSDGLTELVGELVARALGLRGAAAVSRGQGFAELGMDSLGAVQLARSLERALGLGLPKTVALDHPTVDRLTAYLLPRLPQPGTAPQRAPEPVPAPVREPEQVREPLPEAGPPAPAPAAPVPAAPSVPPAPAGEPPAPEPIAVVGLGCRFPGGAEGPAAYWQMLRDGVDAIRTVPEDRFDGAGLWRGGFLDGVDRFDAPFFRIPPREARVMDPQQRLFLEVAWEALEHAGLPPTALSGTRTGVFLGMNSTDYGQLLTRHPGNVDAFYGTGNSFTAATGRLSYLLGLHGPSLAVDTACSSSLVAVHLAVRSLRTGESEVAVAGGVNLILNDTIHRSTSAMGALAADGRCKTFDAAADGYTRGEGCGLVVLKPLSAALADGDDVLAVVLGSAVNQDGASSGLTVPNGPAQEDLLRAALTDAHAAPAEIGYVEAHGTGTPLGDPIELQALGAVLGEREADSRCLVGSVKTNFGHLEAASGVAGLIKSVLALRHGEIPPHLHFREPSPDIPWDGLPVRVPTEPVPWGPGGARRVAGVSAFGFSGTNAHVVLAEAPPPAPVPDRSAPAAPDTVGEGTYVLPLSAASRPALEAQARAYGVLLAAGDEPPEHTRLRDLTYTAALRRSHLAHRLVAVGEDRAQLAERLGAFADGRNAPGLAVGQAGESPRRGPVFVFSGHGSYWRGACRDLMRHEPVFREAVESCDRELRRHLDWSVAETLAAGEEPGTELDQQFLLFAIQYALVELWRRLGVEPAAVTGHSMGEVSAALCAGALDLSQAVDVMVHRTEVLKDLMGTGAMAMVGLDAERTTAELAGYEDRLCVSVVNSYRSTVVSGETGALAEVEERMRSRNIFFRKIAAGAPAHSPLAEPLRARLVDRLAELTAVVPRTPLYSSVLGARLDTPPDADYWGRNLRQTVWYADAVRALIADGHDTFVELSPHPLQLTPTEHELDAAGAADPLLVPSLTRDTDGRRALFTALGSLHAAGRAVDWRRLHPYGGALAAAPRYPWQHKPYWVEHDGPPAGREPGAAGGHPLVGRETRTAGPAGSRLVEAEIDAGLAGRLGAEETGGDGTGGALRLPAAAWLEMALAAAGGNGDRPCRLVDVTLPGPCFMAPGAATVAQLAVSPGPAGACEVTLYARGADAAAPFRTVAAGRVLPGTGEAVTPPPDLLAAEWTEPGDGLARSTAAGDRSPRIVAERRGEHALEAEAELSPATLRWLCGPDLLETALRLPALLTRHDGDVGHEGDDGDRADGQGGVRLVPSRVGSLAVRGTPGERVRIAAWRAPDHAGRPQTHLRLTTPDGDVLAELHDVRLAPEPGRELSAEERQRAAESRYRTGWPERAHPAGPSEDSRPATGSWLLLADRGGVAGELAVLLRDRGHAVETLAPEPGELRSEPLAESLSTRLTEALRRMPPGEARGVVHLAALDLPDHPAQEAEPLVEAALTAASVPVTAVAAHSATGAGAEPARVTYVTRGAVRPERGGLPAPLQAPVHRLAGVAGVERPAVWGGVVDLDPLVRDPRADAAAVLAELLAADGEDHIAVRDGRRLAARVVRCAPPEPVLRQPELRADRTYLVAGDGGELARHVERWLTGHGAGRVVTPGVLTPDDGSGRQRATEAVKEAEECGAPVAGVVWLGADWNLRPADAAPPDAGELAARLRQRALGAWLLHDVCLAEGLELDLFVVFGSVASLWGAVGAGLQAAPDAVLTALAEHRDSLGLPVRHIAWAPWDGVGLLDQASASLLARSGLDPFPPPQALELLDHAMAGDDALSVAARADWSLLLPLYRQTLPWPLFADLAAEESAAPAGRGELLDRLRTLPSGERDDLLLDCVLEEASAVLGLDGSGELGPEQGFFELGMTSITVLEMRIRLERRFGCDLPATLAFECPTAAAVARHLATDVLELAGPGEPADGKRPAGPPAAVHASADTAPRQAGADASEDELLALLDGELAAADELINRTSP</sequence>
<dbReference type="Pfam" id="PF00698">
    <property type="entry name" value="Acyl_transf_1"/>
    <property type="match status" value="2"/>
</dbReference>
<accession>A0A345XJK9</accession>
<dbReference type="GO" id="GO:0004312">
    <property type="term" value="F:fatty acid synthase activity"/>
    <property type="evidence" value="ECO:0007669"/>
    <property type="project" value="TreeGrafter"/>
</dbReference>
<evidence type="ECO:0000256" key="1">
    <source>
        <dbReference type="ARBA" id="ARBA00004792"/>
    </source>
</evidence>
<feature type="region of interest" description="Disordered" evidence="7">
    <location>
        <begin position="445"/>
        <end position="466"/>
    </location>
</feature>
<dbReference type="GO" id="GO:0033068">
    <property type="term" value="P:macrolide biosynthetic process"/>
    <property type="evidence" value="ECO:0007669"/>
    <property type="project" value="UniProtKB-ARBA"/>
</dbReference>
<dbReference type="GO" id="GO:0006633">
    <property type="term" value="P:fatty acid biosynthetic process"/>
    <property type="evidence" value="ECO:0007669"/>
    <property type="project" value="InterPro"/>
</dbReference>
<feature type="region of interest" description="Disordered" evidence="7">
    <location>
        <begin position="2857"/>
        <end position="2892"/>
    </location>
</feature>
<dbReference type="InterPro" id="IPR016035">
    <property type="entry name" value="Acyl_Trfase/lysoPLipase"/>
</dbReference>
<feature type="compositionally biased region" description="Basic and acidic residues" evidence="7">
    <location>
        <begin position="2191"/>
        <end position="2205"/>
    </location>
</feature>
<dbReference type="InterPro" id="IPR050091">
    <property type="entry name" value="PKS_NRPS_Biosynth_Enz"/>
</dbReference>
<evidence type="ECO:0000313" key="10">
    <source>
        <dbReference type="EMBL" id="AXK31825.1"/>
    </source>
</evidence>
<dbReference type="SUPFAM" id="SSF53901">
    <property type="entry name" value="Thiolase-like"/>
    <property type="match status" value="2"/>
</dbReference>
<keyword evidence="11" id="KW-1185">Reference proteome</keyword>
<dbReference type="InterPro" id="IPR013968">
    <property type="entry name" value="PKS_KR"/>
</dbReference>
<dbReference type="CDD" id="cd00833">
    <property type="entry name" value="PKS"/>
    <property type="match status" value="2"/>
</dbReference>
<dbReference type="FunFam" id="3.40.366.10:FF:000002">
    <property type="entry name" value="Probable polyketide synthase 2"/>
    <property type="match status" value="1"/>
</dbReference>
<feature type="compositionally biased region" description="Low complexity" evidence="7">
    <location>
        <begin position="931"/>
        <end position="959"/>
    </location>
</feature>
<proteinExistence type="predicted"/>
<evidence type="ECO:0000256" key="6">
    <source>
        <dbReference type="ARBA" id="ARBA00023315"/>
    </source>
</evidence>
<dbReference type="InterPro" id="IPR001227">
    <property type="entry name" value="Ac_transferase_dom_sf"/>
</dbReference>
<dbReference type="Gene3D" id="1.10.1200.10">
    <property type="entry name" value="ACP-like"/>
    <property type="match status" value="2"/>
</dbReference>
<feature type="domain" description="Ketosynthase family 3 (KS3)" evidence="9">
    <location>
        <begin position="14"/>
        <end position="444"/>
    </location>
</feature>
<evidence type="ECO:0000313" key="11">
    <source>
        <dbReference type="Proteomes" id="UP000254425"/>
    </source>
</evidence>
<dbReference type="GO" id="GO:0031177">
    <property type="term" value="F:phosphopantetheine binding"/>
    <property type="evidence" value="ECO:0007669"/>
    <property type="project" value="InterPro"/>
</dbReference>
<dbReference type="Proteomes" id="UP000254425">
    <property type="component" value="Chromosome"/>
</dbReference>
<dbReference type="PANTHER" id="PTHR43775:SF37">
    <property type="entry name" value="SI:DKEY-61P9.11"/>
    <property type="match status" value="1"/>
</dbReference>
<dbReference type="SMART" id="SM00826">
    <property type="entry name" value="PKS_DH"/>
    <property type="match status" value="1"/>
</dbReference>
<dbReference type="SMART" id="SM00822">
    <property type="entry name" value="PKS_KR"/>
    <property type="match status" value="1"/>
</dbReference>
<dbReference type="KEGG" id="sarm:DVA86_03355"/>
<dbReference type="InterPro" id="IPR014030">
    <property type="entry name" value="Ketoacyl_synth_N"/>
</dbReference>
<dbReference type="Pfam" id="PF02801">
    <property type="entry name" value="Ketoacyl-synt_C"/>
    <property type="match status" value="2"/>
</dbReference>
<dbReference type="SMART" id="SM00823">
    <property type="entry name" value="PKS_PP"/>
    <property type="match status" value="2"/>
</dbReference>
<dbReference type="Gene3D" id="3.30.70.3290">
    <property type="match status" value="2"/>
</dbReference>
<dbReference type="SUPFAM" id="SSF55048">
    <property type="entry name" value="Probable ACP-binding domain of malonyl-CoA ACP transacylase"/>
    <property type="match status" value="2"/>
</dbReference>
<evidence type="ECO:0000256" key="2">
    <source>
        <dbReference type="ARBA" id="ARBA00022450"/>
    </source>
</evidence>
<dbReference type="SUPFAM" id="SSF47336">
    <property type="entry name" value="ACP-like"/>
    <property type="match status" value="2"/>
</dbReference>
<feature type="domain" description="Ketosynthase family 3 (KS3)" evidence="9">
    <location>
        <begin position="1097"/>
        <end position="1508"/>
    </location>
</feature>
<dbReference type="SUPFAM" id="SSF52151">
    <property type="entry name" value="FabD/lysophospholipase-like"/>
    <property type="match status" value="2"/>
</dbReference>
<dbReference type="InterPro" id="IPR018201">
    <property type="entry name" value="Ketoacyl_synth_AS"/>
</dbReference>
<dbReference type="PROSITE" id="PS50075">
    <property type="entry name" value="CARRIER"/>
    <property type="match status" value="2"/>
</dbReference>
<dbReference type="RefSeq" id="WP_208875635.1">
    <property type="nucleotide sequence ID" value="NZ_CP031320.1"/>
</dbReference>
<keyword evidence="4 10" id="KW-0808">Transferase</keyword>
<dbReference type="EMBL" id="CP031320">
    <property type="protein sequence ID" value="AXK31825.1"/>
    <property type="molecule type" value="Genomic_DNA"/>
</dbReference>
<evidence type="ECO:0000259" key="8">
    <source>
        <dbReference type="PROSITE" id="PS50075"/>
    </source>
</evidence>
<dbReference type="InterPro" id="IPR009081">
    <property type="entry name" value="PP-bd_ACP"/>
</dbReference>
<feature type="region of interest" description="Disordered" evidence="7">
    <location>
        <begin position="924"/>
        <end position="961"/>
    </location>
</feature>
<dbReference type="SMART" id="SM01294">
    <property type="entry name" value="PKS_PP_betabranch"/>
    <property type="match status" value="1"/>
</dbReference>
<keyword evidence="6 10" id="KW-0012">Acyltransferase</keyword>
<dbReference type="PROSITE" id="PS00606">
    <property type="entry name" value="KS3_1"/>
    <property type="match status" value="1"/>
</dbReference>
<dbReference type="InterPro" id="IPR036291">
    <property type="entry name" value="NAD(P)-bd_dom_sf"/>
</dbReference>
<feature type="region of interest" description="Disordered" evidence="7">
    <location>
        <begin position="2268"/>
        <end position="2307"/>
    </location>
</feature>
<dbReference type="InterPro" id="IPR006162">
    <property type="entry name" value="Ppantetheine_attach_site"/>
</dbReference>
<gene>
    <name evidence="10" type="ORF">DVA86_03355</name>
</gene>
<protein>
    <submittedName>
        <fullName evidence="10">Acyltransferase domain-containing protein</fullName>
    </submittedName>
</protein>
<dbReference type="InterPro" id="IPR020807">
    <property type="entry name" value="PKS_DH"/>
</dbReference>
<dbReference type="InterPro" id="IPR014031">
    <property type="entry name" value="Ketoacyl_synth_C"/>
</dbReference>
<feature type="compositionally biased region" description="Basic and acidic residues" evidence="7">
    <location>
        <begin position="2268"/>
        <end position="2296"/>
    </location>
</feature>
<dbReference type="SUPFAM" id="SSF51735">
    <property type="entry name" value="NAD(P)-binding Rossmann-fold domains"/>
    <property type="match status" value="2"/>
</dbReference>
<keyword evidence="2" id="KW-0596">Phosphopantetheine</keyword>
<feature type="region of interest" description="Disordered" evidence="7">
    <location>
        <begin position="1037"/>
        <end position="1097"/>
    </location>
</feature>
<name>A0A345XJK9_9ACTN</name>
<dbReference type="Gene3D" id="3.10.129.10">
    <property type="entry name" value="Hotdog Thioesterase"/>
    <property type="match status" value="1"/>
</dbReference>
<dbReference type="InterPro" id="IPR016039">
    <property type="entry name" value="Thiolase-like"/>
</dbReference>
<feature type="domain" description="Carrier" evidence="8">
    <location>
        <begin position="963"/>
        <end position="1038"/>
    </location>
</feature>
<dbReference type="SMART" id="SM00825">
    <property type="entry name" value="PKS_KS"/>
    <property type="match status" value="2"/>
</dbReference>
<feature type="domain" description="Carrier" evidence="8">
    <location>
        <begin position="2778"/>
        <end position="2853"/>
    </location>
</feature>
<evidence type="ECO:0000256" key="3">
    <source>
        <dbReference type="ARBA" id="ARBA00022553"/>
    </source>
</evidence>
<dbReference type="InterPro" id="IPR020806">
    <property type="entry name" value="PKS_PP-bd"/>
</dbReference>